<protein>
    <submittedName>
        <fullName evidence="3">Uncharacterized protein</fullName>
    </submittedName>
</protein>
<reference evidence="3 4" key="2">
    <citation type="submission" date="2013-02" db="EMBL/GenBank/DDBJ databases">
        <title>The Genome Sequence of Plasmodium falciparum MaliPS096_E11.</title>
        <authorList>
            <consortium name="The Broad Institute Genome Sequencing Platform"/>
            <consortium name="The Broad Institute Genome Sequencing Center for Infectious Disease"/>
            <person name="Neafsey D."/>
            <person name="Cheeseman I."/>
            <person name="Volkman S."/>
            <person name="Adams J."/>
            <person name="Walker B."/>
            <person name="Young S.K."/>
            <person name="Zeng Q."/>
            <person name="Gargeya S."/>
            <person name="Fitzgerald M."/>
            <person name="Haas B."/>
            <person name="Abouelleil A."/>
            <person name="Alvarado L."/>
            <person name="Arachchi H.M."/>
            <person name="Berlin A.M."/>
            <person name="Chapman S.B."/>
            <person name="Dewar J."/>
            <person name="Goldberg J."/>
            <person name="Griggs A."/>
            <person name="Gujja S."/>
            <person name="Hansen M."/>
            <person name="Howarth C."/>
            <person name="Imamovic A."/>
            <person name="Larimer J."/>
            <person name="McCowan C."/>
            <person name="Murphy C."/>
            <person name="Neiman D."/>
            <person name="Pearson M."/>
            <person name="Priest M."/>
            <person name="Roberts A."/>
            <person name="Saif S."/>
            <person name="Shea T."/>
            <person name="Sisk P."/>
            <person name="Sykes S."/>
            <person name="Wortman J."/>
            <person name="Nusbaum C."/>
            <person name="Birren B."/>
        </authorList>
    </citation>
    <scope>NUCLEOTIDE SEQUENCE [LARGE SCALE GENOMIC DNA]</scope>
    <source>
        <strain evidence="3 4">MaliPS096_E11</strain>
    </source>
</reference>
<dbReference type="Proteomes" id="UP000030699">
    <property type="component" value="Unassembled WGS sequence"/>
</dbReference>
<dbReference type="AlphaFoldDB" id="A0A024WPJ5"/>
<organism evidence="3 4">
    <name type="scientific">Plasmodium falciparum MaliPS096_E11</name>
    <dbReference type="NCBI Taxonomy" id="1036727"/>
    <lineage>
        <taxon>Eukaryota</taxon>
        <taxon>Sar</taxon>
        <taxon>Alveolata</taxon>
        <taxon>Apicomplexa</taxon>
        <taxon>Aconoidasida</taxon>
        <taxon>Haemosporida</taxon>
        <taxon>Plasmodiidae</taxon>
        <taxon>Plasmodium</taxon>
        <taxon>Plasmodium (Laverania)</taxon>
    </lineage>
</organism>
<evidence type="ECO:0000313" key="4">
    <source>
        <dbReference type="Proteomes" id="UP000030699"/>
    </source>
</evidence>
<reference evidence="3 4" key="1">
    <citation type="submission" date="2013-02" db="EMBL/GenBank/DDBJ databases">
        <title>The Genome Annotation of Plasmodium falciparum MaliPS096_E11.</title>
        <authorList>
            <consortium name="The Broad Institute Genome Sequencing Platform"/>
            <consortium name="The Broad Institute Genome Sequencing Center for Infectious Disease"/>
            <person name="Neafsey D."/>
            <person name="Hoffman S."/>
            <person name="Volkman S."/>
            <person name="Rosenthal P."/>
            <person name="Walker B."/>
            <person name="Young S.K."/>
            <person name="Zeng Q."/>
            <person name="Gargeya S."/>
            <person name="Fitzgerald M."/>
            <person name="Haas B."/>
            <person name="Abouelleil A."/>
            <person name="Allen A.W."/>
            <person name="Alvarado L."/>
            <person name="Arachchi H.M."/>
            <person name="Berlin A.M."/>
            <person name="Chapman S.B."/>
            <person name="Gainer-Dewar J."/>
            <person name="Goldberg J."/>
            <person name="Griggs A."/>
            <person name="Gujja S."/>
            <person name="Hansen M."/>
            <person name="Howarth C."/>
            <person name="Imamovic A."/>
            <person name="Ireland A."/>
            <person name="Larimer J."/>
            <person name="McCowan C."/>
            <person name="Murphy C."/>
            <person name="Pearson M."/>
            <person name="Poon T.W."/>
            <person name="Priest M."/>
            <person name="Roberts A."/>
            <person name="Saif S."/>
            <person name="Shea T."/>
            <person name="Sisk P."/>
            <person name="Sykes S."/>
            <person name="Wortman J."/>
            <person name="Nusbaum C."/>
            <person name="Birren B."/>
        </authorList>
    </citation>
    <scope>NUCLEOTIDE SEQUENCE [LARGE SCALE GENOMIC DNA]</scope>
    <source>
        <strain evidence="3 4">MaliPS096_E11</strain>
    </source>
</reference>
<evidence type="ECO:0000256" key="2">
    <source>
        <dbReference type="SAM" id="Phobius"/>
    </source>
</evidence>
<feature type="compositionally biased region" description="Basic residues" evidence="1">
    <location>
        <begin position="7"/>
        <end position="20"/>
    </location>
</feature>
<accession>A0A024WPJ5</accession>
<feature type="region of interest" description="Disordered" evidence="1">
    <location>
        <begin position="1"/>
        <end position="25"/>
    </location>
</feature>
<evidence type="ECO:0000256" key="1">
    <source>
        <dbReference type="SAM" id="MobiDB-lite"/>
    </source>
</evidence>
<dbReference type="EMBL" id="KI925547">
    <property type="protein sequence ID" value="ETW49159.1"/>
    <property type="molecule type" value="Genomic_DNA"/>
</dbReference>
<proteinExistence type="predicted"/>
<sequence length="75" mass="9047">MIYNVKKEKKKKRKKKKKGIKLNERKEKNNNKREMCIFAVEYVVNSILTRIIFSYLIELNETEELTKMGIIFTYG</sequence>
<evidence type="ECO:0000313" key="3">
    <source>
        <dbReference type="EMBL" id="ETW49159.1"/>
    </source>
</evidence>
<keyword evidence="2" id="KW-0472">Membrane</keyword>
<name>A0A024WPJ5_PLAFA</name>
<keyword evidence="2" id="KW-1133">Transmembrane helix</keyword>
<keyword evidence="2" id="KW-0812">Transmembrane</keyword>
<feature type="transmembrane region" description="Helical" evidence="2">
    <location>
        <begin position="35"/>
        <end position="57"/>
    </location>
</feature>
<gene>
    <name evidence="3" type="ORF">PFMALIP_02861</name>
</gene>